<dbReference type="InterPro" id="IPR025309">
    <property type="entry name" value="KTSC_dom"/>
</dbReference>
<dbReference type="EMBL" id="JABAIA010000001">
    <property type="protein sequence ID" value="NLR63923.1"/>
    <property type="molecule type" value="Genomic_DNA"/>
</dbReference>
<dbReference type="Proteomes" id="UP000570474">
    <property type="component" value="Unassembled WGS sequence"/>
</dbReference>
<accession>A0A847RLF2</accession>
<comment type="caution">
    <text evidence="2">The sequence shown here is derived from an EMBL/GenBank/DDBJ whole genome shotgun (WGS) entry which is preliminary data.</text>
</comment>
<proteinExistence type="predicted"/>
<dbReference type="Pfam" id="PF13619">
    <property type="entry name" value="KTSC"/>
    <property type="match status" value="1"/>
</dbReference>
<gene>
    <name evidence="2" type="ORF">HGH92_06375</name>
</gene>
<protein>
    <submittedName>
        <fullName evidence="2">KTSC domain-containing protein</fullName>
    </submittedName>
</protein>
<sequence>MPSSVIRAYSYDAQQAVLRIVFVSGAVYDYQAVPESVYQDMKNAFSKGTFFNQHIKDKFKFSRYRDAHGHHHE</sequence>
<name>A0A847RLF2_9BACT</name>
<dbReference type="AlphaFoldDB" id="A0A847RLF2"/>
<evidence type="ECO:0000259" key="1">
    <source>
        <dbReference type="Pfam" id="PF13619"/>
    </source>
</evidence>
<evidence type="ECO:0000313" key="2">
    <source>
        <dbReference type="EMBL" id="NLR63923.1"/>
    </source>
</evidence>
<feature type="domain" description="KTSC" evidence="1">
    <location>
        <begin position="3"/>
        <end position="59"/>
    </location>
</feature>
<organism evidence="2 3">
    <name type="scientific">Chitinophaga varians</name>
    <dbReference type="NCBI Taxonomy" id="2202339"/>
    <lineage>
        <taxon>Bacteria</taxon>
        <taxon>Pseudomonadati</taxon>
        <taxon>Bacteroidota</taxon>
        <taxon>Chitinophagia</taxon>
        <taxon>Chitinophagales</taxon>
        <taxon>Chitinophagaceae</taxon>
        <taxon>Chitinophaga</taxon>
    </lineage>
</organism>
<evidence type="ECO:0000313" key="3">
    <source>
        <dbReference type="Proteomes" id="UP000570474"/>
    </source>
</evidence>
<keyword evidence="3" id="KW-1185">Reference proteome</keyword>
<reference evidence="2 3" key="1">
    <citation type="submission" date="2020-04" db="EMBL/GenBank/DDBJ databases">
        <authorList>
            <person name="Yin C."/>
        </authorList>
    </citation>
    <scope>NUCLEOTIDE SEQUENCE [LARGE SCALE GENOMIC DNA]</scope>
    <source>
        <strain evidence="2 3">Ae27</strain>
    </source>
</reference>